<reference evidence="1" key="1">
    <citation type="submission" date="2014-09" db="EMBL/GenBank/DDBJ databases">
        <authorList>
            <person name="Magalhaes I.L.F."/>
            <person name="Oliveira U."/>
            <person name="Santos F.R."/>
            <person name="Vidigal T.H.D.A."/>
            <person name="Brescovit A.D."/>
            <person name="Santos A.J."/>
        </authorList>
    </citation>
    <scope>NUCLEOTIDE SEQUENCE</scope>
    <source>
        <tissue evidence="1">Shoot tissue taken approximately 20 cm above the soil surface</tissue>
    </source>
</reference>
<proteinExistence type="predicted"/>
<dbReference type="AlphaFoldDB" id="A0A0A9AX24"/>
<name>A0A0A9AX24_ARUDO</name>
<protein>
    <submittedName>
        <fullName evidence="1">Uncharacterized protein</fullName>
    </submittedName>
</protein>
<accession>A0A0A9AX24</accession>
<reference evidence="1" key="2">
    <citation type="journal article" date="2015" name="Data Brief">
        <title>Shoot transcriptome of the giant reed, Arundo donax.</title>
        <authorList>
            <person name="Barrero R.A."/>
            <person name="Guerrero F.D."/>
            <person name="Moolhuijzen P."/>
            <person name="Goolsby J.A."/>
            <person name="Tidwell J."/>
            <person name="Bellgard S.E."/>
            <person name="Bellgard M.I."/>
        </authorList>
    </citation>
    <scope>NUCLEOTIDE SEQUENCE</scope>
    <source>
        <tissue evidence="1">Shoot tissue taken approximately 20 cm above the soil surface</tissue>
    </source>
</reference>
<sequence>MGRVDTRAENGVTTLTYLIPCILSMLF</sequence>
<dbReference type="EMBL" id="GBRH01241591">
    <property type="protein sequence ID" value="JAD56304.1"/>
    <property type="molecule type" value="Transcribed_RNA"/>
</dbReference>
<evidence type="ECO:0000313" key="1">
    <source>
        <dbReference type="EMBL" id="JAD56304.1"/>
    </source>
</evidence>
<organism evidence="1">
    <name type="scientific">Arundo donax</name>
    <name type="common">Giant reed</name>
    <name type="synonym">Donax arundinaceus</name>
    <dbReference type="NCBI Taxonomy" id="35708"/>
    <lineage>
        <taxon>Eukaryota</taxon>
        <taxon>Viridiplantae</taxon>
        <taxon>Streptophyta</taxon>
        <taxon>Embryophyta</taxon>
        <taxon>Tracheophyta</taxon>
        <taxon>Spermatophyta</taxon>
        <taxon>Magnoliopsida</taxon>
        <taxon>Liliopsida</taxon>
        <taxon>Poales</taxon>
        <taxon>Poaceae</taxon>
        <taxon>PACMAD clade</taxon>
        <taxon>Arundinoideae</taxon>
        <taxon>Arundineae</taxon>
        <taxon>Arundo</taxon>
    </lineage>
</organism>